<gene>
    <name evidence="2" type="ORF">DXC13_16140</name>
</gene>
<evidence type="ECO:0000256" key="1">
    <source>
        <dbReference type="SAM" id="MobiDB-lite"/>
    </source>
</evidence>
<feature type="region of interest" description="Disordered" evidence="1">
    <location>
        <begin position="26"/>
        <end position="112"/>
    </location>
</feature>
<dbReference type="AlphaFoldDB" id="A0A3E4WJL6"/>
<evidence type="ECO:0000313" key="3">
    <source>
        <dbReference type="Proteomes" id="UP000260717"/>
    </source>
</evidence>
<reference evidence="2 3" key="1">
    <citation type="submission" date="2018-08" db="EMBL/GenBank/DDBJ databases">
        <title>A genome reference for cultivated species of the human gut microbiota.</title>
        <authorList>
            <person name="Zou Y."/>
            <person name="Xue W."/>
            <person name="Luo G."/>
        </authorList>
    </citation>
    <scope>NUCLEOTIDE SEQUENCE [LARGE SCALE GENOMIC DNA]</scope>
    <source>
        <strain evidence="2 3">OM08-12AT</strain>
    </source>
</reference>
<dbReference type="Proteomes" id="UP000260717">
    <property type="component" value="Unassembled WGS sequence"/>
</dbReference>
<accession>A0A3E4WJL6</accession>
<feature type="compositionally biased region" description="Basic and acidic residues" evidence="1">
    <location>
        <begin position="29"/>
        <end position="46"/>
    </location>
</feature>
<sequence length="154" mass="16656">MIIVMILSSVWVTPIKSYGQTEAEISSAEDVRNTETDHGTFKKSETDSVDDEELSNNVEKNAGTSLNNASSEESLTEGNSLEAEDSENVLEQNTDSDVSTQEDTAYSYNSTSTSGAVTLKVEWNEPVLGQDTTFHVSAMGGSGAYKFSAHRGRE</sequence>
<name>A0A3E4WJL6_9FIRM</name>
<protein>
    <submittedName>
        <fullName evidence="2">Uncharacterized protein</fullName>
    </submittedName>
</protein>
<feature type="compositionally biased region" description="Polar residues" evidence="1">
    <location>
        <begin position="89"/>
        <end position="112"/>
    </location>
</feature>
<evidence type="ECO:0000313" key="2">
    <source>
        <dbReference type="EMBL" id="RGM42415.1"/>
    </source>
</evidence>
<dbReference type="EMBL" id="QSTI01000072">
    <property type="protein sequence ID" value="RGM42415.1"/>
    <property type="molecule type" value="Genomic_DNA"/>
</dbReference>
<proteinExistence type="predicted"/>
<organism evidence="2 3">
    <name type="scientific">Agathobacter rectalis</name>
    <dbReference type="NCBI Taxonomy" id="39491"/>
    <lineage>
        <taxon>Bacteria</taxon>
        <taxon>Bacillati</taxon>
        <taxon>Bacillota</taxon>
        <taxon>Clostridia</taxon>
        <taxon>Lachnospirales</taxon>
        <taxon>Lachnospiraceae</taxon>
        <taxon>Agathobacter</taxon>
    </lineage>
</organism>
<comment type="caution">
    <text evidence="2">The sequence shown here is derived from an EMBL/GenBank/DDBJ whole genome shotgun (WGS) entry which is preliminary data.</text>
</comment>
<feature type="compositionally biased region" description="Polar residues" evidence="1">
    <location>
        <begin position="55"/>
        <end position="79"/>
    </location>
</feature>
<dbReference type="RefSeq" id="WP_117715729.1">
    <property type="nucleotide sequence ID" value="NZ_QSJA01000069.1"/>
</dbReference>